<dbReference type="Pfam" id="PF01607">
    <property type="entry name" value="CBM_14"/>
    <property type="match status" value="1"/>
</dbReference>
<proteinExistence type="inferred from homology"/>
<dbReference type="Pfam" id="PF00728">
    <property type="entry name" value="Glyco_hydro_20"/>
    <property type="match status" value="1"/>
</dbReference>
<dbReference type="Gene3D" id="2.60.40.290">
    <property type="match status" value="1"/>
</dbReference>
<dbReference type="InterPro" id="IPR013783">
    <property type="entry name" value="Ig-like_fold"/>
</dbReference>
<dbReference type="GO" id="GO:0005975">
    <property type="term" value="P:carbohydrate metabolic process"/>
    <property type="evidence" value="ECO:0007669"/>
    <property type="project" value="InterPro"/>
</dbReference>
<dbReference type="InterPro" id="IPR017853">
    <property type="entry name" value="GH"/>
</dbReference>
<dbReference type="SMART" id="SM01081">
    <property type="entry name" value="CHB_HEX"/>
    <property type="match status" value="1"/>
</dbReference>
<dbReference type="AlphaFoldDB" id="A0A812E6H8"/>
<feature type="chain" id="PRO_5032883599" description="beta-N-acetylhexosaminidase" evidence="9">
    <location>
        <begin position="22"/>
        <end position="923"/>
    </location>
</feature>
<keyword evidence="9" id="KW-0732">Signal</keyword>
<evidence type="ECO:0000256" key="3">
    <source>
        <dbReference type="ARBA" id="ARBA00012663"/>
    </source>
</evidence>
<dbReference type="InterPro" id="IPR004866">
    <property type="entry name" value="CHB/HEX_N_dom"/>
</dbReference>
<dbReference type="Pfam" id="PF03174">
    <property type="entry name" value="CHB_HEX_C"/>
    <property type="match status" value="1"/>
</dbReference>
<dbReference type="Gene3D" id="2.60.40.10">
    <property type="entry name" value="Immunoglobulins"/>
    <property type="match status" value="1"/>
</dbReference>
<dbReference type="GO" id="GO:0004563">
    <property type="term" value="F:beta-N-acetylhexosaminidase activity"/>
    <property type="evidence" value="ECO:0007669"/>
    <property type="project" value="UniProtKB-EC"/>
</dbReference>
<dbReference type="EC" id="3.2.1.52" evidence="3"/>
<dbReference type="PRINTS" id="PR00738">
    <property type="entry name" value="GLHYDRLASE20"/>
</dbReference>
<keyword evidence="4 11" id="KW-0378">Hydrolase</keyword>
<dbReference type="SMART" id="SM00494">
    <property type="entry name" value="ChtBD2"/>
    <property type="match status" value="1"/>
</dbReference>
<feature type="signal peptide" evidence="9">
    <location>
        <begin position="1"/>
        <end position="21"/>
    </location>
</feature>
<evidence type="ECO:0000256" key="7">
    <source>
        <dbReference type="ARBA" id="ARBA00033000"/>
    </source>
</evidence>
<protein>
    <recommendedName>
        <fullName evidence="3">beta-N-acetylhexosaminidase</fullName>
        <ecNumber evidence="3">3.2.1.52</ecNumber>
    </recommendedName>
    <alternativeName>
        <fullName evidence="6">Beta-N-acetylhexosaminidase</fullName>
    </alternativeName>
    <alternativeName>
        <fullName evidence="7">N-acetyl-beta-glucosaminidase</fullName>
    </alternativeName>
</protein>
<dbReference type="InterPro" id="IPR002557">
    <property type="entry name" value="Chitin-bd_dom"/>
</dbReference>
<evidence type="ECO:0000256" key="1">
    <source>
        <dbReference type="ARBA" id="ARBA00001231"/>
    </source>
</evidence>
<dbReference type="SUPFAM" id="SSF55545">
    <property type="entry name" value="beta-N-acetylhexosaminidase-like domain"/>
    <property type="match status" value="1"/>
</dbReference>
<dbReference type="PANTHER" id="PTHR22600:SF57">
    <property type="entry name" value="BETA-N-ACETYLHEXOSAMINIDASE"/>
    <property type="match status" value="1"/>
</dbReference>
<dbReference type="Gene3D" id="3.20.20.80">
    <property type="entry name" value="Glycosidases"/>
    <property type="match status" value="1"/>
</dbReference>
<comment type="catalytic activity">
    <reaction evidence="1">
        <text>Hydrolysis of terminal non-reducing N-acetyl-D-hexosamine residues in N-acetyl-beta-D-hexosaminides.</text>
        <dbReference type="EC" id="3.2.1.52"/>
    </reaction>
</comment>
<keyword evidence="5 11" id="KW-0326">Glycosidase</keyword>
<evidence type="ECO:0000256" key="2">
    <source>
        <dbReference type="ARBA" id="ARBA00006285"/>
    </source>
</evidence>
<dbReference type="SUPFAM" id="SSF49384">
    <property type="entry name" value="Carbohydrate-binding domain"/>
    <property type="match status" value="1"/>
</dbReference>
<feature type="domain" description="Chitin-binding type-2" evidence="10">
    <location>
        <begin position="27"/>
        <end position="85"/>
    </location>
</feature>
<dbReference type="GO" id="GO:0030247">
    <property type="term" value="F:polysaccharide binding"/>
    <property type="evidence" value="ECO:0007669"/>
    <property type="project" value="InterPro"/>
</dbReference>
<sequence>MFQYILLFLTLGESYLLGANAVSSKSDASCQDIVGFIRDSRDCKKWYQCRSGEKINMPPCESGTVFSIQAMQCVPIVHPWNDCPESLNIVGQQINQSMIDYIGDFMGVEYKVVENHPHGKPVYEVELILSNNGPVTIVSRGWRIYFCHIMKINPLNLDTQYGIIFDHIQGCLFSMSTTPNFSPIFPGQSKKINFWAMNWSVSKTDVMPNWYIYANGLKSRVIASTAGEGLDFVKPFLNAKQYKRTGPSDRFHPFSPMERYGKYKVEDLGKAPFLVLPTPKSSIGSSSKLSIKPQEWVIVADSKVGAEAEILSEKLHIRKIDMAPQKKFIFLKVDNLKLNGVSNSEDYEIEMSAFGETIIVQGASPAGVFYGVQSLLSMIQGDSNSGYIIPVTFINDGPRYQYRGVQIDVARNFHPKSDILKLLEVMSMYKLNKLHMHLTDDEGWRLEIPGLPELTSVGSKRCDDLTEETCLLSQLGSGPNASAPVNGYYSVNDYKEILRFAKSRHIEVIPEFDMPGHARAAIKSMEVRAKKNKDPTGQLYLLTDPKDKSVYESVQMFSDNAANPCMQSTSLFVAHVLSEVMDMHKNIQPLRTYHFGGDEVGNGAWIDSPACKKLMNGDVTSTSEVKKHFVKLVSNMTASQSLNLGAWEDGMMGDQEIPFNRTELPNSDIIVYAWDNVWEWDRSSRAYRFANNGFKVVMSQATHLYFDHPYEPDPEERGYYWAPRYIDTMKTFSFKPDNLYANIDTNRSGKKLTLEEVCGPLGTKCVQLKNKENIIGMQGHLWSETVRTSEQMFEMYFPRLIAVAERAWHKAKFETAGKDSADSLLKNDWTKFANTVGYKELLRLDKIGVTYRVPPPGAYRNKENKLFVISAFPGLKTEISFDDQLTWTTVSSETTAYKGQTVHLRTRSADLKRTSRVIKMNVK</sequence>
<comment type="similarity">
    <text evidence="2">Belongs to the glycosyl hydrolase 20 family.</text>
</comment>
<dbReference type="PANTHER" id="PTHR22600">
    <property type="entry name" value="BETA-HEXOSAMINIDASE"/>
    <property type="match status" value="1"/>
</dbReference>
<dbReference type="GO" id="GO:0030203">
    <property type="term" value="P:glycosaminoglycan metabolic process"/>
    <property type="evidence" value="ECO:0007669"/>
    <property type="project" value="TreeGrafter"/>
</dbReference>
<dbReference type="InterPro" id="IPR012291">
    <property type="entry name" value="CBM2_carb-bd_dom_sf"/>
</dbReference>
<accession>A0A812E6H8</accession>
<gene>
    <name evidence="11" type="ORF">SPHA_66638</name>
</gene>
<feature type="active site" description="Proton donor" evidence="8">
    <location>
        <position position="599"/>
    </location>
</feature>
<dbReference type="Proteomes" id="UP000597762">
    <property type="component" value="Unassembled WGS sequence"/>
</dbReference>
<keyword evidence="12" id="KW-1185">Reference proteome</keyword>
<dbReference type="InterPro" id="IPR014756">
    <property type="entry name" value="Ig_E-set"/>
</dbReference>
<evidence type="ECO:0000313" key="12">
    <source>
        <dbReference type="Proteomes" id="UP000597762"/>
    </source>
</evidence>
<dbReference type="PROSITE" id="PS50940">
    <property type="entry name" value="CHIT_BIND_II"/>
    <property type="match status" value="1"/>
</dbReference>
<dbReference type="Pfam" id="PF02838">
    <property type="entry name" value="Glyco_hydro_20b"/>
    <property type="match status" value="1"/>
</dbReference>
<evidence type="ECO:0000256" key="4">
    <source>
        <dbReference type="ARBA" id="ARBA00022801"/>
    </source>
</evidence>
<evidence type="ECO:0000313" key="11">
    <source>
        <dbReference type="EMBL" id="CAE1315741.1"/>
    </source>
</evidence>
<dbReference type="OrthoDB" id="428480at2759"/>
<dbReference type="SUPFAM" id="SSF51445">
    <property type="entry name" value="(Trans)glycosidases"/>
    <property type="match status" value="1"/>
</dbReference>
<dbReference type="Gene3D" id="2.170.140.10">
    <property type="entry name" value="Chitin binding domain"/>
    <property type="match status" value="1"/>
</dbReference>
<dbReference type="InterPro" id="IPR036508">
    <property type="entry name" value="Chitin-bd_dom_sf"/>
</dbReference>
<dbReference type="InterPro" id="IPR004867">
    <property type="entry name" value="CHB_C_dom"/>
</dbReference>
<dbReference type="EMBL" id="CAHIKZ030004810">
    <property type="protein sequence ID" value="CAE1315741.1"/>
    <property type="molecule type" value="Genomic_DNA"/>
</dbReference>
<dbReference type="GO" id="GO:0008061">
    <property type="term" value="F:chitin binding"/>
    <property type="evidence" value="ECO:0007669"/>
    <property type="project" value="InterPro"/>
</dbReference>
<evidence type="ECO:0000256" key="9">
    <source>
        <dbReference type="SAM" id="SignalP"/>
    </source>
</evidence>
<reference evidence="11" key="1">
    <citation type="submission" date="2021-01" db="EMBL/GenBank/DDBJ databases">
        <authorList>
            <person name="Li R."/>
            <person name="Bekaert M."/>
        </authorList>
    </citation>
    <scope>NUCLEOTIDE SEQUENCE</scope>
    <source>
        <strain evidence="11">Farmed</strain>
    </source>
</reference>
<dbReference type="InterPro" id="IPR008965">
    <property type="entry name" value="CBM2/CBM3_carb-bd_dom_sf"/>
</dbReference>
<evidence type="ECO:0000256" key="5">
    <source>
        <dbReference type="ARBA" id="ARBA00023295"/>
    </source>
</evidence>
<dbReference type="InterPro" id="IPR015882">
    <property type="entry name" value="HEX_bac_N"/>
</dbReference>
<organism evidence="11 12">
    <name type="scientific">Acanthosepion pharaonis</name>
    <name type="common">Pharaoh cuttlefish</name>
    <name type="synonym">Sepia pharaonis</name>
    <dbReference type="NCBI Taxonomy" id="158019"/>
    <lineage>
        <taxon>Eukaryota</taxon>
        <taxon>Metazoa</taxon>
        <taxon>Spiralia</taxon>
        <taxon>Lophotrochozoa</taxon>
        <taxon>Mollusca</taxon>
        <taxon>Cephalopoda</taxon>
        <taxon>Coleoidea</taxon>
        <taxon>Decapodiformes</taxon>
        <taxon>Sepiida</taxon>
        <taxon>Sepiina</taxon>
        <taxon>Sepiidae</taxon>
        <taxon>Acanthosepion</taxon>
    </lineage>
</organism>
<dbReference type="InterPro" id="IPR029018">
    <property type="entry name" value="Hex-like_dom2"/>
</dbReference>
<evidence type="ECO:0000259" key="10">
    <source>
        <dbReference type="PROSITE" id="PS50940"/>
    </source>
</evidence>
<comment type="caution">
    <text evidence="11">The sequence shown here is derived from an EMBL/GenBank/DDBJ whole genome shotgun (WGS) entry which is preliminary data.</text>
</comment>
<dbReference type="GO" id="GO:0016020">
    <property type="term" value="C:membrane"/>
    <property type="evidence" value="ECO:0007669"/>
    <property type="project" value="TreeGrafter"/>
</dbReference>
<dbReference type="Pfam" id="PF03173">
    <property type="entry name" value="CHB_HEX"/>
    <property type="match status" value="1"/>
</dbReference>
<dbReference type="SUPFAM" id="SSF81296">
    <property type="entry name" value="E set domains"/>
    <property type="match status" value="1"/>
</dbReference>
<dbReference type="InterPro" id="IPR015883">
    <property type="entry name" value="Glyco_hydro_20_cat"/>
</dbReference>
<evidence type="ECO:0000256" key="8">
    <source>
        <dbReference type="PIRSR" id="PIRSR625705-1"/>
    </source>
</evidence>
<name>A0A812E6H8_ACAPH</name>
<dbReference type="SUPFAM" id="SSF57625">
    <property type="entry name" value="Invertebrate chitin-binding proteins"/>
    <property type="match status" value="1"/>
</dbReference>
<dbReference type="Gene3D" id="3.30.379.10">
    <property type="entry name" value="Chitobiase/beta-hexosaminidase domain 2-like"/>
    <property type="match status" value="1"/>
</dbReference>
<dbReference type="InterPro" id="IPR025705">
    <property type="entry name" value="Beta_hexosaminidase_sua/sub"/>
</dbReference>
<dbReference type="GO" id="GO:0005576">
    <property type="term" value="C:extracellular region"/>
    <property type="evidence" value="ECO:0007669"/>
    <property type="project" value="InterPro"/>
</dbReference>
<evidence type="ECO:0000256" key="6">
    <source>
        <dbReference type="ARBA" id="ARBA00030512"/>
    </source>
</evidence>